<evidence type="ECO:0000256" key="1">
    <source>
        <dbReference type="ARBA" id="ARBA00023015"/>
    </source>
</evidence>
<keyword evidence="4" id="KW-0472">Membrane</keyword>
<evidence type="ECO:0000256" key="4">
    <source>
        <dbReference type="SAM" id="Phobius"/>
    </source>
</evidence>
<name>A0ABV2ED74_9CAUL</name>
<proteinExistence type="predicted"/>
<dbReference type="InterPro" id="IPR018062">
    <property type="entry name" value="HTH_AraC-typ_CS"/>
</dbReference>
<protein>
    <submittedName>
        <fullName evidence="6">AraC-like DNA-binding protein/type IV secretory pathway VirB2 component (Pilin)</fullName>
    </submittedName>
</protein>
<dbReference type="PANTHER" id="PTHR43280">
    <property type="entry name" value="ARAC-FAMILY TRANSCRIPTIONAL REGULATOR"/>
    <property type="match status" value="1"/>
</dbReference>
<dbReference type="PROSITE" id="PS00041">
    <property type="entry name" value="HTH_ARAC_FAMILY_1"/>
    <property type="match status" value="1"/>
</dbReference>
<evidence type="ECO:0000256" key="3">
    <source>
        <dbReference type="ARBA" id="ARBA00023163"/>
    </source>
</evidence>
<feature type="transmembrane region" description="Helical" evidence="4">
    <location>
        <begin position="83"/>
        <end position="99"/>
    </location>
</feature>
<accession>A0ABV2ED74</accession>
<dbReference type="Pfam" id="PF12833">
    <property type="entry name" value="HTH_18"/>
    <property type="match status" value="1"/>
</dbReference>
<keyword evidence="1" id="KW-0805">Transcription regulation</keyword>
<evidence type="ECO:0000256" key="2">
    <source>
        <dbReference type="ARBA" id="ARBA00023125"/>
    </source>
</evidence>
<dbReference type="PANTHER" id="PTHR43280:SF29">
    <property type="entry name" value="ARAC-FAMILY TRANSCRIPTIONAL REGULATOR"/>
    <property type="match status" value="1"/>
</dbReference>
<dbReference type="SUPFAM" id="SSF46689">
    <property type="entry name" value="Homeodomain-like"/>
    <property type="match status" value="1"/>
</dbReference>
<gene>
    <name evidence="6" type="ORF">ABID41_000070</name>
</gene>
<dbReference type="RefSeq" id="WP_331932393.1">
    <property type="nucleotide sequence ID" value="NZ_JBEPLU010000001.1"/>
</dbReference>
<keyword evidence="2" id="KW-0238">DNA-binding</keyword>
<dbReference type="PRINTS" id="PR00032">
    <property type="entry name" value="HTHARAC"/>
</dbReference>
<evidence type="ECO:0000313" key="7">
    <source>
        <dbReference type="Proteomes" id="UP001549110"/>
    </source>
</evidence>
<dbReference type="Gene3D" id="1.10.10.60">
    <property type="entry name" value="Homeodomain-like"/>
    <property type="match status" value="1"/>
</dbReference>
<keyword evidence="4" id="KW-0812">Transmembrane</keyword>
<feature type="transmembrane region" description="Helical" evidence="4">
    <location>
        <begin position="24"/>
        <end position="41"/>
    </location>
</feature>
<feature type="transmembrane region" description="Helical" evidence="4">
    <location>
        <begin position="175"/>
        <end position="194"/>
    </location>
</feature>
<dbReference type="InterPro" id="IPR009057">
    <property type="entry name" value="Homeodomain-like_sf"/>
</dbReference>
<feature type="domain" description="HTH araC/xylS-type" evidence="5">
    <location>
        <begin position="222"/>
        <end position="326"/>
    </location>
</feature>
<dbReference type="InterPro" id="IPR018060">
    <property type="entry name" value="HTH_AraC"/>
</dbReference>
<dbReference type="InterPro" id="IPR020449">
    <property type="entry name" value="Tscrpt_reg_AraC-type_HTH"/>
</dbReference>
<dbReference type="EMBL" id="JBEPLU010000001">
    <property type="protein sequence ID" value="MET3524975.1"/>
    <property type="molecule type" value="Genomic_DNA"/>
</dbReference>
<feature type="transmembrane region" description="Helical" evidence="4">
    <location>
        <begin position="53"/>
        <end position="71"/>
    </location>
</feature>
<sequence>MSRASALSPPAGRMLRPWRPPSRVTAYGSLAVASFVCYIAAQLLDAPLAKRFAIIGLGACGWSWLLTRALFDPAKRDVRWARIVGLTVVVTGGLTALVPSGGELSRFSENIYALSGSAALLLTFVEPFHHYRPSLPAAEKRFRAAFLGVYTLLIMVSIIGLRASDSAASAHANSVIKSICALVGLVAATAAVWYRRRHPLQTEQRPTATRRAANADDARLAERLLRLLREEEIDRDPDLRVADVAARLGEPEHRVSQCVSLGLGFTNFNRLINHHRIERAKALLADGHERRSILEIAFECGFASIGPFNRAFKDEVGLTPRAFRAASRGEVASTG</sequence>
<feature type="transmembrane region" description="Helical" evidence="4">
    <location>
        <begin position="142"/>
        <end position="163"/>
    </location>
</feature>
<feature type="transmembrane region" description="Helical" evidence="4">
    <location>
        <begin position="111"/>
        <end position="130"/>
    </location>
</feature>
<dbReference type="Proteomes" id="UP001549110">
    <property type="component" value="Unassembled WGS sequence"/>
</dbReference>
<evidence type="ECO:0000259" key="5">
    <source>
        <dbReference type="PROSITE" id="PS01124"/>
    </source>
</evidence>
<comment type="caution">
    <text evidence="6">The sequence shown here is derived from an EMBL/GenBank/DDBJ whole genome shotgun (WGS) entry which is preliminary data.</text>
</comment>
<keyword evidence="4" id="KW-1133">Transmembrane helix</keyword>
<organism evidence="6 7">
    <name type="scientific">Phenylobacterium koreense</name>
    <dbReference type="NCBI Taxonomy" id="266125"/>
    <lineage>
        <taxon>Bacteria</taxon>
        <taxon>Pseudomonadati</taxon>
        <taxon>Pseudomonadota</taxon>
        <taxon>Alphaproteobacteria</taxon>
        <taxon>Caulobacterales</taxon>
        <taxon>Caulobacteraceae</taxon>
        <taxon>Phenylobacterium</taxon>
    </lineage>
</organism>
<keyword evidence="7" id="KW-1185">Reference proteome</keyword>
<dbReference type="PROSITE" id="PS01124">
    <property type="entry name" value="HTH_ARAC_FAMILY_2"/>
    <property type="match status" value="1"/>
</dbReference>
<keyword evidence="3" id="KW-0804">Transcription</keyword>
<dbReference type="SMART" id="SM00342">
    <property type="entry name" value="HTH_ARAC"/>
    <property type="match status" value="1"/>
</dbReference>
<evidence type="ECO:0000313" key="6">
    <source>
        <dbReference type="EMBL" id="MET3524975.1"/>
    </source>
</evidence>
<reference evidence="6 7" key="1">
    <citation type="submission" date="2024-06" db="EMBL/GenBank/DDBJ databases">
        <title>Genomic Encyclopedia of Type Strains, Phase IV (KMG-IV): sequencing the most valuable type-strain genomes for metagenomic binning, comparative biology and taxonomic classification.</title>
        <authorList>
            <person name="Goeker M."/>
        </authorList>
    </citation>
    <scope>NUCLEOTIDE SEQUENCE [LARGE SCALE GENOMIC DNA]</scope>
    <source>
        <strain evidence="6 7">DSM 17809</strain>
    </source>
</reference>